<evidence type="ECO:0000313" key="2">
    <source>
        <dbReference type="Proteomes" id="UP001170379"/>
    </source>
</evidence>
<comment type="caution">
    <text evidence="1">The sequence shown here is derived from an EMBL/GenBank/DDBJ whole genome shotgun (WGS) entry which is preliminary data.</text>
</comment>
<sequence>MPKLKLRVGVIDRVKELRSIPSDAVMARMIGVDRATLNRVRNGQEPTGRFVAGAVDAFGMGIGELFEVVASDDADQVDDDLAA</sequence>
<name>A0ABT7C9A1_9MICO</name>
<dbReference type="EMBL" id="PXVD01000016">
    <property type="protein sequence ID" value="MDJ1371783.1"/>
    <property type="molecule type" value="Genomic_DNA"/>
</dbReference>
<organism evidence="1 2">
    <name type="scientific">Gulosibacter molinativorax</name>
    <dbReference type="NCBI Taxonomy" id="256821"/>
    <lineage>
        <taxon>Bacteria</taxon>
        <taxon>Bacillati</taxon>
        <taxon>Actinomycetota</taxon>
        <taxon>Actinomycetes</taxon>
        <taxon>Micrococcales</taxon>
        <taxon>Microbacteriaceae</taxon>
        <taxon>Gulosibacter</taxon>
    </lineage>
</organism>
<dbReference type="SUPFAM" id="SSF47413">
    <property type="entry name" value="lambda repressor-like DNA-binding domains"/>
    <property type="match status" value="1"/>
</dbReference>
<dbReference type="InterPro" id="IPR010982">
    <property type="entry name" value="Lambda_DNA-bd_dom_sf"/>
</dbReference>
<proteinExistence type="predicted"/>
<keyword evidence="2" id="KW-1185">Reference proteome</keyword>
<dbReference type="Proteomes" id="UP001170379">
    <property type="component" value="Unassembled WGS sequence"/>
</dbReference>
<accession>A0ABT7C9A1</accession>
<gene>
    <name evidence="1" type="ORF">C7K25_10455</name>
</gene>
<evidence type="ECO:0000313" key="1">
    <source>
        <dbReference type="EMBL" id="MDJ1371783.1"/>
    </source>
</evidence>
<dbReference type="RefSeq" id="WP_026937130.1">
    <property type="nucleotide sequence ID" value="NZ_CP028426.1"/>
</dbReference>
<reference evidence="1" key="2">
    <citation type="journal article" date="2022" name="Sci. Rep.">
        <title>In silico prediction of the enzymes involved in the degradation of the herbicide molinate by Gulosibacter molinativorax ON4T.</title>
        <authorList>
            <person name="Lopes A.R."/>
            <person name="Bunin E."/>
            <person name="Viana A.T."/>
            <person name="Froufe H."/>
            <person name="Munoz-Merida A."/>
            <person name="Pinho D."/>
            <person name="Figueiredo J."/>
            <person name="Barroso C."/>
            <person name="Vaz-Moreira I."/>
            <person name="Bellanger X."/>
            <person name="Egas C."/>
            <person name="Nunes O.C."/>
        </authorList>
    </citation>
    <scope>NUCLEOTIDE SEQUENCE</scope>
    <source>
        <strain evidence="1">ON4</strain>
    </source>
</reference>
<protein>
    <submittedName>
        <fullName evidence="1">Transcriptional regulator</fullName>
    </submittedName>
</protein>
<reference evidence="1" key="1">
    <citation type="submission" date="2018-03" db="EMBL/GenBank/DDBJ databases">
        <authorList>
            <person name="Nunes O.C."/>
            <person name="Lopes A.R."/>
            <person name="Froufe H."/>
            <person name="Munoz-Merida A."/>
            <person name="Barroso C."/>
            <person name="Egas C."/>
        </authorList>
    </citation>
    <scope>NUCLEOTIDE SEQUENCE</scope>
    <source>
        <strain evidence="1">ON4</strain>
    </source>
</reference>